<feature type="compositionally biased region" description="Polar residues" evidence="1">
    <location>
        <begin position="1"/>
        <end position="11"/>
    </location>
</feature>
<dbReference type="AlphaFoldDB" id="A0A2S6BS03"/>
<feature type="compositionally biased region" description="Basic and acidic residues" evidence="1">
    <location>
        <begin position="40"/>
        <end position="50"/>
    </location>
</feature>
<accession>A0A2S6BS03</accession>
<feature type="region of interest" description="Disordered" evidence="1">
    <location>
        <begin position="357"/>
        <end position="402"/>
    </location>
</feature>
<sequence length="497" mass="55483">MAWIWGSTSTKQPARPPSPASSQPLSPVMDSPAAEVPARASEKDEGDHMLEVQPRGLKRKAENEDEEVHVRGFKVLYNSSKVIPAISRLHNQSVSTQPAGEHLLHLPASVQRLIYSFVLVDDAPYDVLPQGQIVPQPVVSWDVAENHRLVKKDHTKADGTPTRTAPGLLTACKQIRELAIPIFFVGNSFNIQVSNFDGLAIQPFWKPMDSHRQQAEKDPILLAGSYDEGEFFDALQEKSASLLEGLGDQVFSSAAHIKTDNFTICHLNDPPTTALPIRKIKCDLSHEPHWDNLLVWLRECIKGELPPYNPGDLSQHPNRHELTSIEWLFQITKMYQPTEMTEFLKAIATHRGHLIRDDPRWAPEPQHEDIEESQTLRHATPIESQRESPSHQLIFHSSPPLSKISNVSKLEMAKGYQHARESLGSAFQKSTSAASSSSGQRVEVKDSDDEEDTDDEELFCHTGKKRKTNAVVDLDGQSDDGDADEDEKGDKHGSDEE</sequence>
<proteinExistence type="predicted"/>
<keyword evidence="3" id="KW-1185">Reference proteome</keyword>
<dbReference type="STRING" id="357750.A0A2S6BS03"/>
<evidence type="ECO:0000256" key="1">
    <source>
        <dbReference type="SAM" id="MobiDB-lite"/>
    </source>
</evidence>
<evidence type="ECO:0000313" key="2">
    <source>
        <dbReference type="EMBL" id="PPJ50240.1"/>
    </source>
</evidence>
<comment type="caution">
    <text evidence="2">The sequence shown here is derived from an EMBL/GenBank/DDBJ whole genome shotgun (WGS) entry which is preliminary data.</text>
</comment>
<evidence type="ECO:0000313" key="3">
    <source>
        <dbReference type="Proteomes" id="UP000237631"/>
    </source>
</evidence>
<gene>
    <name evidence="2" type="ORF">CBER1_07180</name>
</gene>
<feature type="compositionally biased region" description="Acidic residues" evidence="1">
    <location>
        <begin position="446"/>
        <end position="457"/>
    </location>
</feature>
<dbReference type="Proteomes" id="UP000237631">
    <property type="component" value="Unassembled WGS sequence"/>
</dbReference>
<feature type="compositionally biased region" description="Basic and acidic residues" evidence="1">
    <location>
        <begin position="357"/>
        <end position="368"/>
    </location>
</feature>
<protein>
    <submittedName>
        <fullName evidence="2">Uncharacterized protein</fullName>
    </submittedName>
</protein>
<feature type="compositionally biased region" description="Basic and acidic residues" evidence="1">
    <location>
        <begin position="488"/>
        <end position="497"/>
    </location>
</feature>
<feature type="region of interest" description="Disordered" evidence="1">
    <location>
        <begin position="423"/>
        <end position="497"/>
    </location>
</feature>
<reference evidence="3" key="1">
    <citation type="journal article" date="2017" name="bioRxiv">
        <title>Conservation of a gene cluster reveals novel cercosporin biosynthetic mechanisms and extends production to the genus Colletotrichum.</title>
        <authorList>
            <person name="de Jonge R."/>
            <person name="Ebert M.K."/>
            <person name="Huitt-Roehl C.R."/>
            <person name="Pal P."/>
            <person name="Suttle J.C."/>
            <person name="Spanner R.E."/>
            <person name="Neubauer J.D."/>
            <person name="Jurick W.M.II."/>
            <person name="Stott K.A."/>
            <person name="Secor G.A."/>
            <person name="Thomma B.P.H.J."/>
            <person name="Van de Peer Y."/>
            <person name="Townsend C.A."/>
            <person name="Bolton M.D."/>
        </authorList>
    </citation>
    <scope>NUCLEOTIDE SEQUENCE [LARGE SCALE GENOMIC DNA]</scope>
    <source>
        <strain evidence="3">CBS538.71</strain>
    </source>
</reference>
<dbReference type="EMBL" id="PNEN01001790">
    <property type="protein sequence ID" value="PPJ50240.1"/>
    <property type="molecule type" value="Genomic_DNA"/>
</dbReference>
<feature type="compositionally biased region" description="Low complexity" evidence="1">
    <location>
        <begin position="425"/>
        <end position="438"/>
    </location>
</feature>
<dbReference type="OrthoDB" id="3645998at2759"/>
<organism evidence="2 3">
    <name type="scientific">Cercospora berteroae</name>
    <dbReference type="NCBI Taxonomy" id="357750"/>
    <lineage>
        <taxon>Eukaryota</taxon>
        <taxon>Fungi</taxon>
        <taxon>Dikarya</taxon>
        <taxon>Ascomycota</taxon>
        <taxon>Pezizomycotina</taxon>
        <taxon>Dothideomycetes</taxon>
        <taxon>Dothideomycetidae</taxon>
        <taxon>Mycosphaerellales</taxon>
        <taxon>Mycosphaerellaceae</taxon>
        <taxon>Cercospora</taxon>
    </lineage>
</organism>
<name>A0A2S6BS03_9PEZI</name>
<feature type="region of interest" description="Disordered" evidence="1">
    <location>
        <begin position="1"/>
        <end position="65"/>
    </location>
</feature>
<feature type="compositionally biased region" description="Acidic residues" evidence="1">
    <location>
        <begin position="476"/>
        <end position="487"/>
    </location>
</feature>